<dbReference type="NCBIfam" id="TIGR04183">
    <property type="entry name" value="Por_Secre_tail"/>
    <property type="match status" value="1"/>
</dbReference>
<feature type="chain" id="PRO_5035146084" description="Por secretion system C-terminal sorting domain-containing protein" evidence="2">
    <location>
        <begin position="20"/>
        <end position="684"/>
    </location>
</feature>
<dbReference type="Pfam" id="PF18962">
    <property type="entry name" value="Por_Secre_tail"/>
    <property type="match status" value="1"/>
</dbReference>
<evidence type="ECO:0008006" key="7">
    <source>
        <dbReference type="Google" id="ProtNLM"/>
    </source>
</evidence>
<dbReference type="PANTHER" id="PTHR44103:SF1">
    <property type="entry name" value="PROPROTEIN CONVERTASE P"/>
    <property type="match status" value="1"/>
</dbReference>
<sequence>MKKLLLFLTMCLTTLSLSAQSYNSCNEALGSSTASAGTYSVATINGAVPSGFCFGDGANVTAAEWIKYVPTDDFSVTVSSDLAVNGDKDTRLHIFKGQCGSLICVAGDDDSGVLTGTNSSSYLSIATFDAELGETYYIVWDNKWTNSSNFDFTISETPTTPPPPVPSVTFTSQNFPGATGTYDRALVDMNGDYLDDVVSISSTTININYQIATGGFNTVNITTTSADFLPSWSLAAGDYDANGYTDLLYGAGNGVTFMKANNDGTAFTEISGPENVFSQRSNFVDINNDGFLDAFVCHDVAPSVSYINDGSNNLVFNNTNGLGNYPSGGNYASVWIDFDNDRDIDMFMAKCGGSEARRTNQMFRNNGDGTFTDIGPSCNLADIIQTWSAAWGDFDNDGDMDAYVGSSTGYDHKLMRNNGDNTFTDVTTGSGVSTAKIGHENVPGDFDNDGKLDIYSNGSILFGNGDMTFNVFNSLTIPSTGAIGDINNDGFLDMFNGNVYYNNANANHWIKIVTIGQTGTGFSNINGIGARVEINTANGTQIRDVRSGEGFRYMHSLNTHFGIGTETSINYVRVYWPSGLVETINNPSIDAMLVVNESNATLSTQDNFVNDLILYPNPTKSVLNLNTLDNLQDAIYTVFDISGKRVLNARLDSNIIDVSNLNAGQYILRIMSDGSIKNQKFIKQ</sequence>
<dbReference type="PANTHER" id="PTHR44103">
    <property type="entry name" value="PROPROTEIN CONVERTASE P"/>
    <property type="match status" value="1"/>
</dbReference>
<name>A0A8J2TRE8_9FLAO</name>
<accession>A0A8J2TRE8</accession>
<dbReference type="Pfam" id="PF13517">
    <property type="entry name" value="FG-GAP_3"/>
    <property type="match status" value="3"/>
</dbReference>
<gene>
    <name evidence="5" type="ORF">GCM10011531_21860</name>
</gene>
<evidence type="ECO:0000313" key="6">
    <source>
        <dbReference type="Proteomes" id="UP000598120"/>
    </source>
</evidence>
<protein>
    <recommendedName>
        <fullName evidence="7">Por secretion system C-terminal sorting domain-containing protein</fullName>
    </recommendedName>
</protein>
<comment type="caution">
    <text evidence="5">The sequence shown here is derived from an EMBL/GenBank/DDBJ whole genome shotgun (WGS) entry which is preliminary data.</text>
</comment>
<evidence type="ECO:0000256" key="1">
    <source>
        <dbReference type="ARBA" id="ARBA00022729"/>
    </source>
</evidence>
<keyword evidence="1 2" id="KW-0732">Signal</keyword>
<dbReference type="InterPro" id="IPR026444">
    <property type="entry name" value="Secre_tail"/>
</dbReference>
<keyword evidence="6" id="KW-1185">Reference proteome</keyword>
<evidence type="ECO:0000259" key="4">
    <source>
        <dbReference type="Pfam" id="PF18962"/>
    </source>
</evidence>
<dbReference type="Proteomes" id="UP000598120">
    <property type="component" value="Unassembled WGS sequence"/>
</dbReference>
<reference evidence="5 6" key="1">
    <citation type="journal article" date="2014" name="Int. J. Syst. Evol. Microbiol.">
        <title>Complete genome sequence of Corynebacterium casei LMG S-19264T (=DSM 44701T), isolated from a smear-ripened cheese.</title>
        <authorList>
            <consortium name="US DOE Joint Genome Institute (JGI-PGF)"/>
            <person name="Walter F."/>
            <person name="Albersmeier A."/>
            <person name="Kalinowski J."/>
            <person name="Ruckert C."/>
        </authorList>
    </citation>
    <scope>NUCLEOTIDE SEQUENCE [LARGE SCALE GENOMIC DNA]</scope>
    <source>
        <strain evidence="5 6">CGMCC 1.15295</strain>
    </source>
</reference>
<evidence type="ECO:0000313" key="5">
    <source>
        <dbReference type="EMBL" id="GFZ89806.1"/>
    </source>
</evidence>
<dbReference type="AlphaFoldDB" id="A0A8J2TRE8"/>
<feature type="domain" description="Secretion system C-terminal sorting" evidence="4">
    <location>
        <begin position="614"/>
        <end position="682"/>
    </location>
</feature>
<feature type="domain" description="ASPIC/UnbV" evidence="3">
    <location>
        <begin position="527"/>
        <end position="592"/>
    </location>
</feature>
<dbReference type="Pfam" id="PF07593">
    <property type="entry name" value="UnbV_ASPIC"/>
    <property type="match status" value="1"/>
</dbReference>
<dbReference type="InterPro" id="IPR013517">
    <property type="entry name" value="FG-GAP"/>
</dbReference>
<dbReference type="SUPFAM" id="SSF69318">
    <property type="entry name" value="Integrin alpha N-terminal domain"/>
    <property type="match status" value="1"/>
</dbReference>
<dbReference type="InterPro" id="IPR028994">
    <property type="entry name" value="Integrin_alpha_N"/>
</dbReference>
<dbReference type="RefSeq" id="WP_188606419.1">
    <property type="nucleotide sequence ID" value="NZ_BMIC01000004.1"/>
</dbReference>
<dbReference type="EMBL" id="BMIC01000004">
    <property type="protein sequence ID" value="GFZ89806.1"/>
    <property type="molecule type" value="Genomic_DNA"/>
</dbReference>
<evidence type="ECO:0000256" key="2">
    <source>
        <dbReference type="SAM" id="SignalP"/>
    </source>
</evidence>
<proteinExistence type="predicted"/>
<organism evidence="5 6">
    <name type="scientific">Aquaticitalea lipolytica</name>
    <dbReference type="NCBI Taxonomy" id="1247562"/>
    <lineage>
        <taxon>Bacteria</taxon>
        <taxon>Pseudomonadati</taxon>
        <taxon>Bacteroidota</taxon>
        <taxon>Flavobacteriia</taxon>
        <taxon>Flavobacteriales</taxon>
        <taxon>Flavobacteriaceae</taxon>
        <taxon>Aquaticitalea</taxon>
    </lineage>
</organism>
<feature type="signal peptide" evidence="2">
    <location>
        <begin position="1"/>
        <end position="19"/>
    </location>
</feature>
<evidence type="ECO:0000259" key="3">
    <source>
        <dbReference type="Pfam" id="PF07593"/>
    </source>
</evidence>
<dbReference type="InterPro" id="IPR011519">
    <property type="entry name" value="UnbV_ASPIC"/>
</dbReference>